<dbReference type="RefSeq" id="XP_012212234.1">
    <property type="nucleotide sequence ID" value="XM_012356844.1"/>
</dbReference>
<accession>A0A067BFX6</accession>
<evidence type="ECO:0000313" key="1">
    <source>
        <dbReference type="EMBL" id="KDO17058.1"/>
    </source>
</evidence>
<keyword evidence="2" id="KW-1185">Reference proteome</keyword>
<dbReference type="EMBL" id="KK583799">
    <property type="protein sequence ID" value="KDO17058.1"/>
    <property type="molecule type" value="Genomic_DNA"/>
</dbReference>
<evidence type="ECO:0000313" key="2">
    <source>
        <dbReference type="Proteomes" id="UP000030745"/>
    </source>
</evidence>
<reference evidence="1 2" key="1">
    <citation type="journal article" date="2013" name="PLoS Genet.">
        <title>Distinctive expansion of potential virulence genes in the genome of the oomycete fish pathogen Saprolegnia parasitica.</title>
        <authorList>
            <person name="Jiang R.H."/>
            <person name="de Bruijn I."/>
            <person name="Haas B.J."/>
            <person name="Belmonte R."/>
            <person name="Lobach L."/>
            <person name="Christie J."/>
            <person name="van den Ackerveken G."/>
            <person name="Bottin A."/>
            <person name="Bulone V."/>
            <person name="Diaz-Moreno S.M."/>
            <person name="Dumas B."/>
            <person name="Fan L."/>
            <person name="Gaulin E."/>
            <person name="Govers F."/>
            <person name="Grenville-Briggs L.J."/>
            <person name="Horner N.R."/>
            <person name="Levin J.Z."/>
            <person name="Mammella M."/>
            <person name="Meijer H.J."/>
            <person name="Morris P."/>
            <person name="Nusbaum C."/>
            <person name="Oome S."/>
            <person name="Phillips A.J."/>
            <person name="van Rooyen D."/>
            <person name="Rzeszutek E."/>
            <person name="Saraiva M."/>
            <person name="Secombes C.J."/>
            <person name="Seidl M.F."/>
            <person name="Snel B."/>
            <person name="Stassen J.H."/>
            <person name="Sykes S."/>
            <person name="Tripathy S."/>
            <person name="van den Berg H."/>
            <person name="Vega-Arreguin J.C."/>
            <person name="Wawra S."/>
            <person name="Young S.K."/>
            <person name="Zeng Q."/>
            <person name="Dieguez-Uribeondo J."/>
            <person name="Russ C."/>
            <person name="Tyler B.M."/>
            <person name="van West P."/>
        </authorList>
    </citation>
    <scope>NUCLEOTIDE SEQUENCE [LARGE SCALE GENOMIC DNA]</scope>
    <source>
        <strain evidence="1 2">CBS 223.65</strain>
    </source>
</reference>
<dbReference type="InterPro" id="IPR035983">
    <property type="entry name" value="Hect_E3_ubiquitin_ligase"/>
</dbReference>
<dbReference type="Proteomes" id="UP000030745">
    <property type="component" value="Unassembled WGS sequence"/>
</dbReference>
<feature type="non-terminal residue" evidence="1">
    <location>
        <position position="1"/>
    </location>
</feature>
<dbReference type="GO" id="GO:0004842">
    <property type="term" value="F:ubiquitin-protein transferase activity"/>
    <property type="evidence" value="ECO:0007669"/>
    <property type="project" value="InterPro"/>
</dbReference>
<protein>
    <submittedName>
        <fullName evidence="1">Uncharacterized protein</fullName>
    </submittedName>
</protein>
<dbReference type="Gene3D" id="3.90.1750.10">
    <property type="entry name" value="Hect, E3 ligase catalytic domains"/>
    <property type="match status" value="1"/>
</dbReference>
<dbReference type="KEGG" id="spar:SPRG_17519"/>
<dbReference type="GeneID" id="24139058"/>
<sequence>NQFPTRGPSLVALPFSLKYARMLEQIDASDAERSGFVVARDQLLEQSLAFLVQLPVDELCRRTRRKWYTVLSQAIPSSTLFVATKDNAYMPHPCAMSSDDLDKLEAVERLLGKAIIDGQVLLVRLCVPLFKALLSTPVMILDVRHVVSA</sequence>
<dbReference type="VEuPathDB" id="FungiDB:SPRG_17519"/>
<dbReference type="AlphaFoldDB" id="A0A067BFX6"/>
<organism evidence="1 2">
    <name type="scientific">Saprolegnia parasitica (strain CBS 223.65)</name>
    <dbReference type="NCBI Taxonomy" id="695850"/>
    <lineage>
        <taxon>Eukaryota</taxon>
        <taxon>Sar</taxon>
        <taxon>Stramenopiles</taxon>
        <taxon>Oomycota</taxon>
        <taxon>Saprolegniomycetes</taxon>
        <taxon>Saprolegniales</taxon>
        <taxon>Saprolegniaceae</taxon>
        <taxon>Saprolegnia</taxon>
    </lineage>
</organism>
<gene>
    <name evidence="1" type="ORF">SPRG_17519</name>
</gene>
<name>A0A067BFX6_SAPPC</name>
<dbReference type="SUPFAM" id="SSF56204">
    <property type="entry name" value="Hect, E3 ligase catalytic domain"/>
    <property type="match status" value="1"/>
</dbReference>
<proteinExistence type="predicted"/>